<dbReference type="Proteomes" id="UP001642464">
    <property type="component" value="Unassembled WGS sequence"/>
</dbReference>
<sequence length="279" mass="31157">MWLHRKVPRRWLCSRCFASWHAVLLDLVQQVPADFAPSGRAAPVLESVRKWQQLQVQLLELQQQKDYESQTAKQAEELEELMSLYDSEIEASDARLVSYGGMLEQELLLFQQDLLRGHRLENLEAAEANSRDAVLELFPGVGGQEAALFTGELLEMYERFADLRGWQFEVESMTEGQPEGAVNFASVRISGSHEENAPFGWLRHESGVHRVQRIPVTEKKGRMQTSSVSVVLLPVAEEADVSLAPGDVRVEISKKSSGPGGQSVNAAHQELWSFSGPSS</sequence>
<name>A0ABP0JQS6_9DINO</name>
<feature type="region of interest" description="Disordered" evidence="3">
    <location>
        <begin position="253"/>
        <end position="279"/>
    </location>
</feature>
<evidence type="ECO:0000256" key="3">
    <source>
        <dbReference type="SAM" id="MobiDB-lite"/>
    </source>
</evidence>
<proteinExistence type="predicted"/>
<feature type="coiled-coil region" evidence="2">
    <location>
        <begin position="58"/>
        <end position="95"/>
    </location>
</feature>
<dbReference type="SMART" id="SM00937">
    <property type="entry name" value="PCRF"/>
    <property type="match status" value="1"/>
</dbReference>
<feature type="chain" id="PRO_5047121525" evidence="4">
    <location>
        <begin position="34"/>
        <end position="279"/>
    </location>
</feature>
<dbReference type="InterPro" id="IPR050057">
    <property type="entry name" value="Prokaryotic/Mito_RF"/>
</dbReference>
<dbReference type="Gene3D" id="3.30.70.1660">
    <property type="match status" value="1"/>
</dbReference>
<dbReference type="SUPFAM" id="SSF75620">
    <property type="entry name" value="Release factor"/>
    <property type="match status" value="1"/>
</dbReference>
<keyword evidence="4" id="KW-0732">Signal</keyword>
<keyword evidence="7" id="KW-1185">Reference proteome</keyword>
<dbReference type="Pfam" id="PF03462">
    <property type="entry name" value="PCRF"/>
    <property type="match status" value="1"/>
</dbReference>
<dbReference type="InterPro" id="IPR045853">
    <property type="entry name" value="Pep_chain_release_fac_I_sf"/>
</dbReference>
<accession>A0ABP0JQS6</accession>
<evidence type="ECO:0000259" key="5">
    <source>
        <dbReference type="SMART" id="SM00937"/>
    </source>
</evidence>
<evidence type="ECO:0000313" key="7">
    <source>
        <dbReference type="Proteomes" id="UP001642464"/>
    </source>
</evidence>
<organism evidence="6 7">
    <name type="scientific">Durusdinium trenchii</name>
    <dbReference type="NCBI Taxonomy" id="1381693"/>
    <lineage>
        <taxon>Eukaryota</taxon>
        <taxon>Sar</taxon>
        <taxon>Alveolata</taxon>
        <taxon>Dinophyceae</taxon>
        <taxon>Suessiales</taxon>
        <taxon>Symbiodiniaceae</taxon>
        <taxon>Durusdinium</taxon>
    </lineage>
</organism>
<keyword evidence="2" id="KW-0175">Coiled coil</keyword>
<dbReference type="InterPro" id="IPR005139">
    <property type="entry name" value="PCRF"/>
</dbReference>
<dbReference type="PANTHER" id="PTHR43804">
    <property type="entry name" value="LD18447P"/>
    <property type="match status" value="1"/>
</dbReference>
<gene>
    <name evidence="6" type="ORF">SCF082_LOCUS13211</name>
</gene>
<comment type="caution">
    <text evidence="6">The sequence shown here is derived from an EMBL/GenBank/DDBJ whole genome shotgun (WGS) entry which is preliminary data.</text>
</comment>
<evidence type="ECO:0000313" key="6">
    <source>
        <dbReference type="EMBL" id="CAK9016488.1"/>
    </source>
</evidence>
<protein>
    <submittedName>
        <fullName evidence="6">Peptide chain release factor 1 (RF-1)</fullName>
    </submittedName>
</protein>
<evidence type="ECO:0000256" key="2">
    <source>
        <dbReference type="SAM" id="Coils"/>
    </source>
</evidence>
<dbReference type="PANTHER" id="PTHR43804:SF7">
    <property type="entry name" value="LD18447P"/>
    <property type="match status" value="1"/>
</dbReference>
<keyword evidence="1" id="KW-0488">Methylation</keyword>
<evidence type="ECO:0000256" key="1">
    <source>
        <dbReference type="ARBA" id="ARBA00022481"/>
    </source>
</evidence>
<feature type="signal peptide" evidence="4">
    <location>
        <begin position="1"/>
        <end position="33"/>
    </location>
</feature>
<evidence type="ECO:0000256" key="4">
    <source>
        <dbReference type="SAM" id="SignalP"/>
    </source>
</evidence>
<dbReference type="EMBL" id="CAXAMM010008125">
    <property type="protein sequence ID" value="CAK9016488.1"/>
    <property type="molecule type" value="Genomic_DNA"/>
</dbReference>
<feature type="domain" description="Peptide chain release factor" evidence="5">
    <location>
        <begin position="101"/>
        <end position="205"/>
    </location>
</feature>
<reference evidence="6 7" key="1">
    <citation type="submission" date="2024-02" db="EMBL/GenBank/DDBJ databases">
        <authorList>
            <person name="Chen Y."/>
            <person name="Shah S."/>
            <person name="Dougan E. K."/>
            <person name="Thang M."/>
            <person name="Chan C."/>
        </authorList>
    </citation>
    <scope>NUCLEOTIDE SEQUENCE [LARGE SCALE GENOMIC DNA]</scope>
</reference>